<dbReference type="Pfam" id="PF00551">
    <property type="entry name" value="Formyl_trans_N"/>
    <property type="match status" value="1"/>
</dbReference>
<evidence type="ECO:0000259" key="5">
    <source>
        <dbReference type="Pfam" id="PF00551"/>
    </source>
</evidence>
<dbReference type="OrthoDB" id="9806170at2"/>
<proteinExistence type="inferred from homology"/>
<feature type="active site" description="Proton donor" evidence="4">
    <location>
        <position position="132"/>
    </location>
</feature>
<evidence type="ECO:0000256" key="2">
    <source>
        <dbReference type="ARBA" id="ARBA00022679"/>
    </source>
</evidence>
<evidence type="ECO:0000256" key="3">
    <source>
        <dbReference type="ARBA" id="ARBA00022755"/>
    </source>
</evidence>
<name>B7KDC3_GLOC7</name>
<dbReference type="STRING" id="65393.PCC7424_0478"/>
<keyword evidence="7" id="KW-1185">Reference proteome</keyword>
<organism evidence="6 7">
    <name type="scientific">Gloeothece citriformis (strain PCC 7424)</name>
    <name type="common">Cyanothece sp. (strain PCC 7424)</name>
    <dbReference type="NCBI Taxonomy" id="65393"/>
    <lineage>
        <taxon>Bacteria</taxon>
        <taxon>Bacillati</taxon>
        <taxon>Cyanobacteriota</taxon>
        <taxon>Cyanophyceae</taxon>
        <taxon>Oscillatoriophycideae</taxon>
        <taxon>Chroococcales</taxon>
        <taxon>Aphanothecaceae</taxon>
        <taxon>Gloeothece</taxon>
        <taxon>Gloeothece citriformis</taxon>
    </lineage>
</organism>
<dbReference type="PANTHER" id="PTHR43369">
    <property type="entry name" value="PHOSPHORIBOSYLGLYCINAMIDE FORMYLTRANSFERASE"/>
    <property type="match status" value="1"/>
</dbReference>
<dbReference type="HOGENOM" id="CLU_038395_1_2_3"/>
<dbReference type="GO" id="GO:0006189">
    <property type="term" value="P:'de novo' IMP biosynthetic process"/>
    <property type="evidence" value="ECO:0007669"/>
    <property type="project" value="UniProtKB-UniRule"/>
</dbReference>
<feature type="binding site" evidence="4">
    <location>
        <begin position="113"/>
        <end position="116"/>
    </location>
    <ligand>
        <name>(6R)-10-formyltetrahydrofolate</name>
        <dbReference type="ChEBI" id="CHEBI:195366"/>
    </ligand>
</feature>
<feature type="domain" description="Formyl transferase N-terminal" evidence="5">
    <location>
        <begin position="25"/>
        <end position="202"/>
    </location>
</feature>
<dbReference type="UniPathway" id="UPA00074">
    <property type="reaction ID" value="UER00126"/>
</dbReference>
<dbReference type="NCBIfam" id="TIGR00639">
    <property type="entry name" value="PurN"/>
    <property type="match status" value="1"/>
</dbReference>
<evidence type="ECO:0000313" key="6">
    <source>
        <dbReference type="EMBL" id="ACK68943.1"/>
    </source>
</evidence>
<dbReference type="HAMAP" id="MF_01930">
    <property type="entry name" value="PurN"/>
    <property type="match status" value="1"/>
</dbReference>
<dbReference type="CDD" id="cd08645">
    <property type="entry name" value="FMT_core_GART"/>
    <property type="match status" value="1"/>
</dbReference>
<dbReference type="AlphaFoldDB" id="B7KDC3"/>
<evidence type="ECO:0000256" key="4">
    <source>
        <dbReference type="HAMAP-Rule" id="MF_01930"/>
    </source>
</evidence>
<dbReference type="InterPro" id="IPR004607">
    <property type="entry name" value="GART"/>
</dbReference>
<reference evidence="7" key="1">
    <citation type="journal article" date="2011" name="MBio">
        <title>Novel metabolic attributes of the genus Cyanothece, comprising a group of unicellular nitrogen-fixing Cyanobacteria.</title>
        <authorList>
            <person name="Bandyopadhyay A."/>
            <person name="Elvitigala T."/>
            <person name="Welsh E."/>
            <person name="Stockel J."/>
            <person name="Liberton M."/>
            <person name="Min H."/>
            <person name="Sherman L.A."/>
            <person name="Pakrasi H.B."/>
        </authorList>
    </citation>
    <scope>NUCLEOTIDE SEQUENCE [LARGE SCALE GENOMIC DNA]</scope>
    <source>
        <strain evidence="7">PCC 7424</strain>
    </source>
</reference>
<evidence type="ECO:0000256" key="1">
    <source>
        <dbReference type="ARBA" id="ARBA00005054"/>
    </source>
</evidence>
<dbReference type="EMBL" id="CP001291">
    <property type="protein sequence ID" value="ACK68943.1"/>
    <property type="molecule type" value="Genomic_DNA"/>
</dbReference>
<gene>
    <name evidence="4" type="primary">purN</name>
    <name evidence="6" type="ordered locus">PCC7424_0478</name>
</gene>
<dbReference type="PANTHER" id="PTHR43369:SF2">
    <property type="entry name" value="PHOSPHORIBOSYLGLYCINAMIDE FORMYLTRANSFERASE"/>
    <property type="match status" value="1"/>
</dbReference>
<feature type="binding site" evidence="4">
    <location>
        <begin position="34"/>
        <end position="36"/>
    </location>
    <ligand>
        <name>N(1)-(5-phospho-beta-D-ribosyl)glycinamide</name>
        <dbReference type="ChEBI" id="CHEBI:143788"/>
    </ligand>
</feature>
<dbReference type="GO" id="GO:0004644">
    <property type="term" value="F:phosphoribosylglycinamide formyltransferase activity"/>
    <property type="evidence" value="ECO:0007669"/>
    <property type="project" value="UniProtKB-UniRule"/>
</dbReference>
<sequence>MTNQLPSFISPQYSLEELPLDKTLKLGVMASGSGTNFEALAQAIADKRLNAKIEVLIYNNPDAKAKERAQKWNIRHVLINHRDYKKNREALDQKIVETLKHYEVEWVIMAGWMRIITPVLLNAFPNHVLNIHPSLLPSFKGIKAIEQALEAGVKVTGCTVHIASLEVDSGPILIQAVVPILPDDTPETLHARVQIQEHKIFPIGIALAAKQY</sequence>
<dbReference type="EC" id="2.1.2.2" evidence="4"/>
<feature type="binding site" evidence="4">
    <location>
        <position position="130"/>
    </location>
    <ligand>
        <name>(6R)-10-formyltetrahydrofolate</name>
        <dbReference type="ChEBI" id="CHEBI:195366"/>
    </ligand>
</feature>
<dbReference type="InterPro" id="IPR036477">
    <property type="entry name" value="Formyl_transf_N_sf"/>
</dbReference>
<accession>B7KDC3</accession>
<dbReference type="InterPro" id="IPR002376">
    <property type="entry name" value="Formyl_transf_N"/>
</dbReference>
<comment type="function">
    <text evidence="4">Catalyzes the transfer of a formyl group from 10-formyltetrahydrofolate to 5-phospho-ribosyl-glycinamide (GAR), producing 5-phospho-ribosyl-N-formylglycinamide (FGAR) and tetrahydrofolate.</text>
</comment>
<protein>
    <recommendedName>
        <fullName evidence="4">Phosphoribosylglycinamide formyltransferase</fullName>
        <ecNumber evidence="4">2.1.2.2</ecNumber>
    </recommendedName>
    <alternativeName>
        <fullName evidence="4">5'-phosphoribosylglycinamide transformylase</fullName>
    </alternativeName>
    <alternativeName>
        <fullName evidence="4">GAR transformylase</fullName>
        <shortName evidence="4">GART</shortName>
    </alternativeName>
</protein>
<comment type="pathway">
    <text evidence="1 4">Purine metabolism; IMP biosynthesis via de novo pathway; N(2)-formyl-N(1)-(5-phospho-D-ribosyl)glycinamide from N(1)-(5-phospho-D-ribosyl)glycinamide (10-formyl THF route): step 1/1.</text>
</comment>
<evidence type="ECO:0000313" key="7">
    <source>
        <dbReference type="Proteomes" id="UP000002384"/>
    </source>
</evidence>
<dbReference type="GO" id="GO:0005829">
    <property type="term" value="C:cytosol"/>
    <property type="evidence" value="ECO:0007669"/>
    <property type="project" value="TreeGrafter"/>
</dbReference>
<dbReference type="KEGG" id="cyc:PCC7424_0478"/>
<feature type="binding site" evidence="4">
    <location>
        <position position="88"/>
    </location>
    <ligand>
        <name>(6R)-10-formyltetrahydrofolate</name>
        <dbReference type="ChEBI" id="CHEBI:195366"/>
    </ligand>
</feature>
<dbReference type="eggNOG" id="COG0299">
    <property type="taxonomic scope" value="Bacteria"/>
</dbReference>
<dbReference type="SUPFAM" id="SSF53328">
    <property type="entry name" value="Formyltransferase"/>
    <property type="match status" value="1"/>
</dbReference>
<dbReference type="RefSeq" id="WP_012597890.1">
    <property type="nucleotide sequence ID" value="NC_011729.1"/>
</dbReference>
<comment type="catalytic activity">
    <reaction evidence="4">
        <text>N(1)-(5-phospho-beta-D-ribosyl)glycinamide + (6R)-10-formyltetrahydrofolate = N(2)-formyl-N(1)-(5-phospho-beta-D-ribosyl)glycinamide + (6S)-5,6,7,8-tetrahydrofolate + H(+)</text>
        <dbReference type="Rhea" id="RHEA:15053"/>
        <dbReference type="ChEBI" id="CHEBI:15378"/>
        <dbReference type="ChEBI" id="CHEBI:57453"/>
        <dbReference type="ChEBI" id="CHEBI:143788"/>
        <dbReference type="ChEBI" id="CHEBI:147286"/>
        <dbReference type="ChEBI" id="CHEBI:195366"/>
        <dbReference type="EC" id="2.1.2.2"/>
    </reaction>
</comment>
<keyword evidence="2 4" id="KW-0808">Transferase</keyword>
<feature type="site" description="Raises pKa of active site His" evidence="4">
    <location>
        <position position="168"/>
    </location>
</feature>
<dbReference type="Gene3D" id="3.40.50.170">
    <property type="entry name" value="Formyl transferase, N-terminal domain"/>
    <property type="match status" value="1"/>
</dbReference>
<dbReference type="Proteomes" id="UP000002384">
    <property type="component" value="Chromosome"/>
</dbReference>
<keyword evidence="3 4" id="KW-0658">Purine biosynthesis</keyword>
<comment type="similarity">
    <text evidence="4">Belongs to the GART family.</text>
</comment>